<dbReference type="Proteomes" id="UP000799424">
    <property type="component" value="Unassembled WGS sequence"/>
</dbReference>
<evidence type="ECO:0000259" key="1">
    <source>
        <dbReference type="Pfam" id="PF24864"/>
    </source>
</evidence>
<keyword evidence="3" id="KW-1185">Reference proteome</keyword>
<reference evidence="2" key="1">
    <citation type="journal article" date="2020" name="Stud. Mycol.">
        <title>101 Dothideomycetes genomes: a test case for predicting lifestyles and emergence of pathogens.</title>
        <authorList>
            <person name="Haridas S."/>
            <person name="Albert R."/>
            <person name="Binder M."/>
            <person name="Bloem J."/>
            <person name="Labutti K."/>
            <person name="Salamov A."/>
            <person name="Andreopoulos B."/>
            <person name="Baker S."/>
            <person name="Barry K."/>
            <person name="Bills G."/>
            <person name="Bluhm B."/>
            <person name="Cannon C."/>
            <person name="Castanera R."/>
            <person name="Culley D."/>
            <person name="Daum C."/>
            <person name="Ezra D."/>
            <person name="Gonzalez J."/>
            <person name="Henrissat B."/>
            <person name="Kuo A."/>
            <person name="Liang C."/>
            <person name="Lipzen A."/>
            <person name="Lutzoni F."/>
            <person name="Magnuson J."/>
            <person name="Mondo S."/>
            <person name="Nolan M."/>
            <person name="Ohm R."/>
            <person name="Pangilinan J."/>
            <person name="Park H.-J."/>
            <person name="Ramirez L."/>
            <person name="Alfaro M."/>
            <person name="Sun H."/>
            <person name="Tritt A."/>
            <person name="Yoshinaga Y."/>
            <person name="Zwiers L.-H."/>
            <person name="Turgeon B."/>
            <person name="Goodwin S."/>
            <person name="Spatafora J."/>
            <person name="Crous P."/>
            <person name="Grigoriev I."/>
        </authorList>
    </citation>
    <scope>NUCLEOTIDE SEQUENCE</scope>
    <source>
        <strain evidence="2">CBS 113818</strain>
    </source>
</reference>
<name>A0A6A6ZGJ6_9PLEO</name>
<evidence type="ECO:0000313" key="3">
    <source>
        <dbReference type="Proteomes" id="UP000799424"/>
    </source>
</evidence>
<dbReference type="Pfam" id="PF24864">
    <property type="entry name" value="DUF7730"/>
    <property type="match status" value="1"/>
</dbReference>
<protein>
    <recommendedName>
        <fullName evidence="1">DUF7730 domain-containing protein</fullName>
    </recommendedName>
</protein>
<sequence length="365" mass="42040">MLIGSMSNESTMSPPFEIQLQSKLLSAPAEIRYAIYENLIPDRIHAAVRKNSLRLSPCVQRERDGDAHCTYRRSDHLILNLDHRADPAFVRRLGSSWGEHWRCEEMQNGREMSANTLLRVCKRMSVDVAQWIADSVTIHVCDFNTLMVLEASSDGRALDHLTPSKLSQCILPNLKTLSISLRLPLATYEALENATSIGGSKISLVVAWTKLLKAIERMTSLRRLHIWLDHDEGSTWSKVNERAIVSPLACLRDIPNLDVSINLPRLHPKWETPERHFTEDSPASPLTIHRRNRQRYHVKRGWNGSLGWEHSPDFPILYDHEEWFGVSIEEIEELERQCWKKGGDVYKEFIQPFEPKCRISFIQDC</sequence>
<accession>A0A6A6ZGJ6</accession>
<proteinExistence type="predicted"/>
<gene>
    <name evidence="2" type="ORF">CC86DRAFT_471536</name>
</gene>
<dbReference type="EMBL" id="MU006242">
    <property type="protein sequence ID" value="KAF2819863.1"/>
    <property type="molecule type" value="Genomic_DNA"/>
</dbReference>
<dbReference type="AlphaFoldDB" id="A0A6A6ZGJ6"/>
<feature type="domain" description="DUF7730" evidence="1">
    <location>
        <begin position="19"/>
        <end position="264"/>
    </location>
</feature>
<evidence type="ECO:0000313" key="2">
    <source>
        <dbReference type="EMBL" id="KAF2819863.1"/>
    </source>
</evidence>
<dbReference type="InterPro" id="IPR056632">
    <property type="entry name" value="DUF7730"/>
</dbReference>
<dbReference type="OrthoDB" id="4757095at2759"/>
<organism evidence="2 3">
    <name type="scientific">Ophiobolus disseminans</name>
    <dbReference type="NCBI Taxonomy" id="1469910"/>
    <lineage>
        <taxon>Eukaryota</taxon>
        <taxon>Fungi</taxon>
        <taxon>Dikarya</taxon>
        <taxon>Ascomycota</taxon>
        <taxon>Pezizomycotina</taxon>
        <taxon>Dothideomycetes</taxon>
        <taxon>Pleosporomycetidae</taxon>
        <taxon>Pleosporales</taxon>
        <taxon>Pleosporineae</taxon>
        <taxon>Phaeosphaeriaceae</taxon>
        <taxon>Ophiobolus</taxon>
    </lineage>
</organism>